<feature type="region of interest" description="Disordered" evidence="1">
    <location>
        <begin position="1"/>
        <end position="50"/>
    </location>
</feature>
<accession>A0AAQ3THI6</accession>
<organism evidence="2 3">
    <name type="scientific">Paspalum notatum var. saurae</name>
    <dbReference type="NCBI Taxonomy" id="547442"/>
    <lineage>
        <taxon>Eukaryota</taxon>
        <taxon>Viridiplantae</taxon>
        <taxon>Streptophyta</taxon>
        <taxon>Embryophyta</taxon>
        <taxon>Tracheophyta</taxon>
        <taxon>Spermatophyta</taxon>
        <taxon>Magnoliopsida</taxon>
        <taxon>Liliopsida</taxon>
        <taxon>Poales</taxon>
        <taxon>Poaceae</taxon>
        <taxon>PACMAD clade</taxon>
        <taxon>Panicoideae</taxon>
        <taxon>Andropogonodae</taxon>
        <taxon>Paspaleae</taxon>
        <taxon>Paspalinae</taxon>
        <taxon>Paspalum</taxon>
    </lineage>
</organism>
<dbReference type="Proteomes" id="UP001341281">
    <property type="component" value="Chromosome 05"/>
</dbReference>
<evidence type="ECO:0000256" key="1">
    <source>
        <dbReference type="SAM" id="MobiDB-lite"/>
    </source>
</evidence>
<feature type="non-terminal residue" evidence="2">
    <location>
        <position position="1"/>
    </location>
</feature>
<dbReference type="AlphaFoldDB" id="A0AAQ3THI6"/>
<feature type="compositionally biased region" description="Low complexity" evidence="1">
    <location>
        <begin position="12"/>
        <end position="34"/>
    </location>
</feature>
<reference evidence="2 3" key="1">
    <citation type="submission" date="2024-02" db="EMBL/GenBank/DDBJ databases">
        <title>High-quality chromosome-scale genome assembly of Pensacola bahiagrass (Paspalum notatum Flugge var. saurae).</title>
        <authorList>
            <person name="Vega J.M."/>
            <person name="Podio M."/>
            <person name="Orjuela J."/>
            <person name="Siena L.A."/>
            <person name="Pessino S.C."/>
            <person name="Combes M.C."/>
            <person name="Mariac C."/>
            <person name="Albertini E."/>
            <person name="Pupilli F."/>
            <person name="Ortiz J.P.A."/>
            <person name="Leblanc O."/>
        </authorList>
    </citation>
    <scope>NUCLEOTIDE SEQUENCE [LARGE SCALE GENOMIC DNA]</scope>
    <source>
        <strain evidence="2">R1</strain>
        <tissue evidence="2">Leaf</tissue>
    </source>
</reference>
<proteinExistence type="predicted"/>
<name>A0AAQ3THI6_PASNO</name>
<sequence length="193" mass="21095">MEAHRTPVRRLSWSACSTTSPSSSCPTRRSPVSPGRDEDAASTVMSSSSLRGHQSAWASASVKRVRSDAASSAAATAQARIRRPWRGPRDRRLRCCSSCATPTWCHSAAAHRPERRRSIRMVLQIVEGPAGCCGWALKVHQVRSDVYIHRVDKEMEDALVTCEAFLLCHGSLLLACSFCHGSLLLACSFCPLD</sequence>
<keyword evidence="3" id="KW-1185">Reference proteome</keyword>
<protein>
    <submittedName>
        <fullName evidence="2">Uncharacterized protein</fullName>
    </submittedName>
</protein>
<evidence type="ECO:0000313" key="2">
    <source>
        <dbReference type="EMBL" id="WVZ73024.1"/>
    </source>
</evidence>
<evidence type="ECO:0000313" key="3">
    <source>
        <dbReference type="Proteomes" id="UP001341281"/>
    </source>
</evidence>
<gene>
    <name evidence="2" type="ORF">U9M48_021390</name>
</gene>
<dbReference type="EMBL" id="CP144749">
    <property type="protein sequence ID" value="WVZ73024.1"/>
    <property type="molecule type" value="Genomic_DNA"/>
</dbReference>